<accession>A0ABM8GM05</accession>
<feature type="region of interest" description="Disordered" evidence="1">
    <location>
        <begin position="241"/>
        <end position="414"/>
    </location>
</feature>
<evidence type="ECO:0000313" key="2">
    <source>
        <dbReference type="EMBL" id="BDZ49451.1"/>
    </source>
</evidence>
<proteinExistence type="predicted"/>
<name>A0ABM8GM05_9MICO</name>
<feature type="compositionally biased region" description="Basic and acidic residues" evidence="1">
    <location>
        <begin position="260"/>
        <end position="274"/>
    </location>
</feature>
<sequence>MPDHVSGAPAAVVDHLDDQRPPPAHHEAARRSAADDDRRGRRLGVLGHVRQQLGHDEVDASLDRGERLRIVGHVDRDGRRDGVAGRERPDGRDQPAILEQRRSHTAGEVAKLLQGVFRQAEGALEERSQRCVVRPEGPDRTRQVVLHPQQALLRSVVDVAFEATERVVLGQDRGDPRSLAVGDLPPERRGGALAEHGRRDGLVEQDETVDHERQGEQEDGADAGVEDALAREEAVGRVLGDVTGDPLQHHHVQPELVGAVRREATPEPVRRPGEGEDGPDDADRPGDGAEDELDHGGVGPVAPRASVGDDPEPAAQPAGAHRPSRPVGKGDRGPTGRAEAAQLERSESPGQQQRADEEGKPIQRMAVPIPSPSPAQLSTHVTIVTGRIATRNASSRGRSRQRRRYPPPDRAAGC</sequence>
<evidence type="ECO:0000313" key="3">
    <source>
        <dbReference type="Proteomes" id="UP001321486"/>
    </source>
</evidence>
<reference evidence="3" key="1">
    <citation type="journal article" date="2019" name="Int. J. Syst. Evol. Microbiol.">
        <title>The Global Catalogue of Microorganisms (GCM) 10K type strain sequencing project: providing services to taxonomists for standard genome sequencing and annotation.</title>
        <authorList>
            <consortium name="The Broad Institute Genomics Platform"/>
            <consortium name="The Broad Institute Genome Sequencing Center for Infectious Disease"/>
            <person name="Wu L."/>
            <person name="Ma J."/>
        </authorList>
    </citation>
    <scope>NUCLEOTIDE SEQUENCE [LARGE SCALE GENOMIC DNA]</scope>
    <source>
        <strain evidence="3">NBRC 108728</strain>
    </source>
</reference>
<evidence type="ECO:0000256" key="1">
    <source>
        <dbReference type="SAM" id="MobiDB-lite"/>
    </source>
</evidence>
<feature type="region of interest" description="Disordered" evidence="1">
    <location>
        <begin position="1"/>
        <end position="41"/>
    </location>
</feature>
<protein>
    <submittedName>
        <fullName evidence="2">Uncharacterized protein</fullName>
    </submittedName>
</protein>
<feature type="region of interest" description="Disordered" evidence="1">
    <location>
        <begin position="173"/>
        <end position="224"/>
    </location>
</feature>
<gene>
    <name evidence="2" type="ORF">GCM10025867_16920</name>
</gene>
<keyword evidence="3" id="KW-1185">Reference proteome</keyword>
<feature type="compositionally biased region" description="Basic and acidic residues" evidence="1">
    <location>
        <begin position="185"/>
        <end position="216"/>
    </location>
</feature>
<organism evidence="2 3">
    <name type="scientific">Frondihabitans sucicola</name>
    <dbReference type="NCBI Taxonomy" id="1268041"/>
    <lineage>
        <taxon>Bacteria</taxon>
        <taxon>Bacillati</taxon>
        <taxon>Actinomycetota</taxon>
        <taxon>Actinomycetes</taxon>
        <taxon>Micrococcales</taxon>
        <taxon>Microbacteriaceae</taxon>
        <taxon>Frondihabitans</taxon>
    </lineage>
</organism>
<dbReference type="Proteomes" id="UP001321486">
    <property type="component" value="Chromosome"/>
</dbReference>
<dbReference type="EMBL" id="AP027732">
    <property type="protein sequence ID" value="BDZ49451.1"/>
    <property type="molecule type" value="Genomic_DNA"/>
</dbReference>
<feature type="compositionally biased region" description="Basic and acidic residues" evidence="1">
    <location>
        <begin position="14"/>
        <end position="39"/>
    </location>
</feature>